<dbReference type="Gene3D" id="2.50.20.20">
    <property type="match status" value="1"/>
</dbReference>
<name>A0ABS8ZUU8_9PSEU</name>
<accession>A0ABS8ZUU8</accession>
<feature type="chain" id="PRO_5046112520" evidence="1">
    <location>
        <begin position="24"/>
        <end position="283"/>
    </location>
</feature>
<proteinExistence type="predicted"/>
<gene>
    <name evidence="2" type="ORF">LWC34_52435</name>
</gene>
<organism evidence="2 3">
    <name type="scientific">Kibdelosporangium philippinense</name>
    <dbReference type="NCBI Taxonomy" id="211113"/>
    <lineage>
        <taxon>Bacteria</taxon>
        <taxon>Bacillati</taxon>
        <taxon>Actinomycetota</taxon>
        <taxon>Actinomycetes</taxon>
        <taxon>Pseudonocardiales</taxon>
        <taxon>Pseudonocardiaceae</taxon>
        <taxon>Kibdelosporangium</taxon>
    </lineage>
</organism>
<evidence type="ECO:0000313" key="2">
    <source>
        <dbReference type="EMBL" id="MCE7011364.1"/>
    </source>
</evidence>
<dbReference type="EMBL" id="JAJVCN010000004">
    <property type="protein sequence ID" value="MCE7011364.1"/>
    <property type="molecule type" value="Genomic_DNA"/>
</dbReference>
<dbReference type="Proteomes" id="UP001521150">
    <property type="component" value="Unassembled WGS sequence"/>
</dbReference>
<reference evidence="2 3" key="1">
    <citation type="submission" date="2021-12" db="EMBL/GenBank/DDBJ databases">
        <title>Genome sequence of Kibdelosporangium philippinense ATCC 49844.</title>
        <authorList>
            <person name="Fedorov E.A."/>
            <person name="Omeragic M."/>
            <person name="Shalygina K.F."/>
            <person name="Maclea K.S."/>
        </authorList>
    </citation>
    <scope>NUCLEOTIDE SEQUENCE [LARGE SCALE GENOMIC DNA]</scope>
    <source>
        <strain evidence="2 3">ATCC 49844</strain>
    </source>
</reference>
<evidence type="ECO:0000256" key="1">
    <source>
        <dbReference type="SAM" id="SignalP"/>
    </source>
</evidence>
<dbReference type="RefSeq" id="WP_233733821.1">
    <property type="nucleotide sequence ID" value="NZ_JAJVCN010000004.1"/>
</dbReference>
<evidence type="ECO:0000313" key="3">
    <source>
        <dbReference type="Proteomes" id="UP001521150"/>
    </source>
</evidence>
<keyword evidence="1" id="KW-0732">Signal</keyword>
<feature type="signal peptide" evidence="1">
    <location>
        <begin position="1"/>
        <end position="23"/>
    </location>
</feature>
<dbReference type="PROSITE" id="PS51257">
    <property type="entry name" value="PROKAR_LIPOPROTEIN"/>
    <property type="match status" value="1"/>
</dbReference>
<sequence length="283" mass="30069">MTSIPARFGLALTASLLATSACSGDPAKLDEVKTAVTKTMATTAEHIETQVMQIGDEGSLTWTTRADVNGPANAYRAVSNHTADPPSLLTMMTADSSVAGKDLRAEVLRVGITLYMTMPGWPQHLRGRWLPFPLASAESMLEAQGVQIAGETRSPSRLLALVDSANANVTRSGSTYELTVPARKAVSVLGVAAARRFANGELDVDMLQGNATVEVVVDSEGRIESMELDATDLMEQIMTMSGVRLPSDGVPTKLDLKVANYGKPVSVAVPPDTQLIDQSEMPR</sequence>
<comment type="caution">
    <text evidence="2">The sequence shown here is derived from an EMBL/GenBank/DDBJ whole genome shotgun (WGS) entry which is preliminary data.</text>
</comment>
<keyword evidence="3" id="KW-1185">Reference proteome</keyword>
<protein>
    <submittedName>
        <fullName evidence="2">Uncharacterized protein</fullName>
    </submittedName>
</protein>